<gene>
    <name evidence="2" type="ORF">FLL45_19210</name>
</gene>
<dbReference type="Gene3D" id="3.40.50.12230">
    <property type="match status" value="1"/>
</dbReference>
<evidence type="ECO:0000259" key="1">
    <source>
        <dbReference type="Pfam" id="PF00551"/>
    </source>
</evidence>
<dbReference type="Proteomes" id="UP000317839">
    <property type="component" value="Unassembled WGS sequence"/>
</dbReference>
<evidence type="ECO:0000313" key="2">
    <source>
        <dbReference type="EMBL" id="TQV72346.1"/>
    </source>
</evidence>
<organism evidence="2 3">
    <name type="scientific">Aliikangiella marina</name>
    <dbReference type="NCBI Taxonomy" id="1712262"/>
    <lineage>
        <taxon>Bacteria</taxon>
        <taxon>Pseudomonadati</taxon>
        <taxon>Pseudomonadota</taxon>
        <taxon>Gammaproteobacteria</taxon>
        <taxon>Oceanospirillales</taxon>
        <taxon>Pleioneaceae</taxon>
        <taxon>Aliikangiella</taxon>
    </lineage>
</organism>
<accession>A0A545T551</accession>
<dbReference type="SUPFAM" id="SSF53328">
    <property type="entry name" value="Formyltransferase"/>
    <property type="match status" value="1"/>
</dbReference>
<dbReference type="CDD" id="cd08653">
    <property type="entry name" value="FMT_core_like_3"/>
    <property type="match status" value="1"/>
</dbReference>
<sequence length="277" mass="30673">MKLVILANKDIASNIALNYLVRGLKQHIIRIFLSDHVGAQSKKPKALLDLKFFEQDLFNQIVFPNIDNQETNNNPANSNSANSQLKTFHQLARESGHELATLNDINQVTGLEKLTAEAPDLILSVRFGKILKSPAIATAKLGVINLHSGLLPEYQGVMATFWAMYNQASHYGSTLHFIDSAAIDAGPIINRNTATLDYSKSYLENVLALYETGCDAMIEAVTQLSSGQALNAQPQQGKAEYFTFPTDNQLQTFFERGLTLFDTNHIIQLVKAYQGDE</sequence>
<dbReference type="GO" id="GO:0004479">
    <property type="term" value="F:methionyl-tRNA formyltransferase activity"/>
    <property type="evidence" value="ECO:0007669"/>
    <property type="project" value="TreeGrafter"/>
</dbReference>
<evidence type="ECO:0000313" key="3">
    <source>
        <dbReference type="Proteomes" id="UP000317839"/>
    </source>
</evidence>
<dbReference type="EMBL" id="VIKR01000005">
    <property type="protein sequence ID" value="TQV72346.1"/>
    <property type="molecule type" value="Genomic_DNA"/>
</dbReference>
<dbReference type="PANTHER" id="PTHR11138:SF5">
    <property type="entry name" value="METHIONYL-TRNA FORMYLTRANSFERASE, MITOCHONDRIAL"/>
    <property type="match status" value="1"/>
</dbReference>
<keyword evidence="3" id="KW-1185">Reference proteome</keyword>
<comment type="caution">
    <text evidence="2">The sequence shown here is derived from an EMBL/GenBank/DDBJ whole genome shotgun (WGS) entry which is preliminary data.</text>
</comment>
<dbReference type="RefSeq" id="WP_142943676.1">
    <property type="nucleotide sequence ID" value="NZ_VIKR01000005.1"/>
</dbReference>
<dbReference type="PANTHER" id="PTHR11138">
    <property type="entry name" value="METHIONYL-TRNA FORMYLTRANSFERASE"/>
    <property type="match status" value="1"/>
</dbReference>
<keyword evidence="2" id="KW-0808">Transferase</keyword>
<dbReference type="AlphaFoldDB" id="A0A545T551"/>
<feature type="domain" description="Formyl transferase N-terminal" evidence="1">
    <location>
        <begin position="111"/>
        <end position="196"/>
    </location>
</feature>
<dbReference type="Pfam" id="PF00551">
    <property type="entry name" value="Formyl_trans_N"/>
    <property type="match status" value="1"/>
</dbReference>
<name>A0A545T551_9GAMM</name>
<reference evidence="2 3" key="1">
    <citation type="submission" date="2019-06" db="EMBL/GenBank/DDBJ databases">
        <title>Draft genome of Aliikangiella marina GYP-15.</title>
        <authorList>
            <person name="Wang G."/>
        </authorList>
    </citation>
    <scope>NUCLEOTIDE SEQUENCE [LARGE SCALE GENOMIC DNA]</scope>
    <source>
        <strain evidence="2 3">GYP-15</strain>
    </source>
</reference>
<dbReference type="OrthoDB" id="467573at2"/>
<protein>
    <submittedName>
        <fullName evidence="2">Formyl transferase</fullName>
    </submittedName>
</protein>
<proteinExistence type="predicted"/>
<dbReference type="InterPro" id="IPR002376">
    <property type="entry name" value="Formyl_transf_N"/>
</dbReference>
<dbReference type="InterPro" id="IPR036477">
    <property type="entry name" value="Formyl_transf_N_sf"/>
</dbReference>